<organism evidence="1 2">
    <name type="scientific">Cylindrotheca closterium</name>
    <dbReference type="NCBI Taxonomy" id="2856"/>
    <lineage>
        <taxon>Eukaryota</taxon>
        <taxon>Sar</taxon>
        <taxon>Stramenopiles</taxon>
        <taxon>Ochrophyta</taxon>
        <taxon>Bacillariophyta</taxon>
        <taxon>Bacillariophyceae</taxon>
        <taxon>Bacillariophycidae</taxon>
        <taxon>Bacillariales</taxon>
        <taxon>Bacillariaceae</taxon>
        <taxon>Cylindrotheca</taxon>
    </lineage>
</organism>
<gene>
    <name evidence="1" type="ORF">CYCCA115_LOCUS12499</name>
</gene>
<evidence type="ECO:0000313" key="1">
    <source>
        <dbReference type="EMBL" id="CAJ1950255.1"/>
    </source>
</evidence>
<dbReference type="Proteomes" id="UP001295423">
    <property type="component" value="Unassembled WGS sequence"/>
</dbReference>
<proteinExistence type="predicted"/>
<protein>
    <submittedName>
        <fullName evidence="1">Uncharacterized protein</fullName>
    </submittedName>
</protein>
<name>A0AAD2JH83_9STRA</name>
<reference evidence="1" key="1">
    <citation type="submission" date="2023-08" db="EMBL/GenBank/DDBJ databases">
        <authorList>
            <person name="Audoor S."/>
            <person name="Bilcke G."/>
        </authorList>
    </citation>
    <scope>NUCLEOTIDE SEQUENCE</scope>
</reference>
<dbReference type="AlphaFoldDB" id="A0AAD2JH83"/>
<comment type="caution">
    <text evidence="1">The sequence shown here is derived from an EMBL/GenBank/DDBJ whole genome shotgun (WGS) entry which is preliminary data.</text>
</comment>
<sequence length="118" mass="13415">MTSGDEPYSAIADIFNKAFQKVKGAQRLESISSAIRNDFVRDELQLLSHLIPSLKDILGGSSTTTEPVVTLDYDELENGLERLKYAFRALTRVFCAKRFPQSFSSWMTCIGQTYRHFK</sequence>
<keyword evidence="2" id="KW-1185">Reference proteome</keyword>
<accession>A0AAD2JH83</accession>
<dbReference type="EMBL" id="CAKOGP040001759">
    <property type="protein sequence ID" value="CAJ1950255.1"/>
    <property type="molecule type" value="Genomic_DNA"/>
</dbReference>
<evidence type="ECO:0000313" key="2">
    <source>
        <dbReference type="Proteomes" id="UP001295423"/>
    </source>
</evidence>